<sequence length="92" mass="10486">MILQLCKAVFNRLKPIVELVGIYVVWICIHYLAGILYSYFCTPATLIGFITSSLLAITPECRALRWIIYNGGNTISDMWIIIGTWIASKLRF</sequence>
<dbReference type="AlphaFoldDB" id="A0A6C0HH38"/>
<protein>
    <submittedName>
        <fullName evidence="1">Uncharacterized protein</fullName>
    </submittedName>
</protein>
<evidence type="ECO:0000313" key="1">
    <source>
        <dbReference type="EMBL" id="QHT79426.1"/>
    </source>
</evidence>
<accession>A0A6C0HH38</accession>
<reference evidence="1" key="1">
    <citation type="journal article" date="2020" name="Nature">
        <title>Giant virus diversity and host interactions through global metagenomics.</title>
        <authorList>
            <person name="Schulz F."/>
            <person name="Roux S."/>
            <person name="Paez-Espino D."/>
            <person name="Jungbluth S."/>
            <person name="Walsh D.A."/>
            <person name="Denef V.J."/>
            <person name="McMahon K.D."/>
            <person name="Konstantinidis K.T."/>
            <person name="Eloe-Fadrosh E.A."/>
            <person name="Kyrpides N.C."/>
            <person name="Woyke T."/>
        </authorList>
    </citation>
    <scope>NUCLEOTIDE SEQUENCE</scope>
    <source>
        <strain evidence="1">GVMAG-M-3300023184-101</strain>
    </source>
</reference>
<organism evidence="1">
    <name type="scientific">viral metagenome</name>
    <dbReference type="NCBI Taxonomy" id="1070528"/>
    <lineage>
        <taxon>unclassified sequences</taxon>
        <taxon>metagenomes</taxon>
        <taxon>organismal metagenomes</taxon>
    </lineage>
</organism>
<dbReference type="EMBL" id="MN739949">
    <property type="protein sequence ID" value="QHT79426.1"/>
    <property type="molecule type" value="Genomic_DNA"/>
</dbReference>
<name>A0A6C0HH38_9ZZZZ</name>
<proteinExistence type="predicted"/>